<dbReference type="Proteomes" id="UP000679008">
    <property type="component" value="Unassembled WGS sequence"/>
</dbReference>
<comment type="caution">
    <text evidence="1">The sequence shown here is derived from an EMBL/GenBank/DDBJ whole genome shotgun (WGS) entry which is preliminary data.</text>
</comment>
<accession>A0ABS5D7I5</accession>
<evidence type="ECO:0000313" key="2">
    <source>
        <dbReference type="Proteomes" id="UP000679008"/>
    </source>
</evidence>
<dbReference type="EMBL" id="JAGPXB010000022">
    <property type="protein sequence ID" value="MBQ0909994.1"/>
    <property type="molecule type" value="Genomic_DNA"/>
</dbReference>
<sequence>MKSPFIIILTLFAVLNVFATAQYPDKLIYNGIEYNLQSNPLEIYFQKNPDKRPKGTIISSALWRGYVATFEIIDKELFLKDIQINYEDSASKETNDYKWKSVINEVFPQITKIKIDWLSGLLVVPQGKLVNYVHLSYGSTYENYLLLEFNKGNLRSEKKFNHEDYVVFKEKQFQAYKLTSEYKKIKSDLKKDGDSNKFIESFLRNYVSEYTTIIPADWE</sequence>
<keyword evidence="2" id="KW-1185">Reference proteome</keyword>
<name>A0ABS5D7I5_9FLAO</name>
<evidence type="ECO:0008006" key="3">
    <source>
        <dbReference type="Google" id="ProtNLM"/>
    </source>
</evidence>
<organism evidence="1 2">
    <name type="scientific">Flavobacterium erciyesense</name>
    <dbReference type="NCBI Taxonomy" id="2825842"/>
    <lineage>
        <taxon>Bacteria</taxon>
        <taxon>Pseudomonadati</taxon>
        <taxon>Bacteroidota</taxon>
        <taxon>Flavobacteriia</taxon>
        <taxon>Flavobacteriales</taxon>
        <taxon>Flavobacteriaceae</taxon>
        <taxon>Flavobacterium</taxon>
    </lineage>
</organism>
<evidence type="ECO:0000313" key="1">
    <source>
        <dbReference type="EMBL" id="MBQ0909994.1"/>
    </source>
</evidence>
<dbReference type="RefSeq" id="WP_210791837.1">
    <property type="nucleotide sequence ID" value="NZ_JAGPXB010000022.1"/>
</dbReference>
<gene>
    <name evidence="1" type="ORF">KBJ98_14880</name>
</gene>
<proteinExistence type="predicted"/>
<protein>
    <recommendedName>
        <fullName evidence="3">GLPGLI family protein</fullName>
    </recommendedName>
</protein>
<reference evidence="1 2" key="1">
    <citation type="submission" date="2021-04" db="EMBL/GenBank/DDBJ databases">
        <title>Description of novel Flavobacterium sp. F-328.</title>
        <authorList>
            <person name="Saticioglu I.B."/>
        </authorList>
    </citation>
    <scope>NUCLEOTIDE SEQUENCE [LARGE SCALE GENOMIC DNA]</scope>
    <source>
        <strain evidence="1 2">F-328</strain>
    </source>
</reference>